<keyword evidence="1" id="KW-0645">Protease</keyword>
<accession>A0ACC7NGU8</accession>
<proteinExistence type="predicted"/>
<organism evidence="1 2">
    <name type="scientific">Paraburkholderia rhynchosiae</name>
    <dbReference type="NCBI Taxonomy" id="487049"/>
    <lineage>
        <taxon>Bacteria</taxon>
        <taxon>Pseudomonadati</taxon>
        <taxon>Pseudomonadota</taxon>
        <taxon>Betaproteobacteria</taxon>
        <taxon>Burkholderiales</taxon>
        <taxon>Burkholderiaceae</taxon>
        <taxon>Paraburkholderia</taxon>
    </lineage>
</organism>
<evidence type="ECO:0000313" key="2">
    <source>
        <dbReference type="Proteomes" id="UP001629235"/>
    </source>
</evidence>
<gene>
    <name evidence="1" type="ORF">PQR01_18730</name>
</gene>
<keyword evidence="1" id="KW-0378">Hydrolase</keyword>
<comment type="caution">
    <text evidence="1">The sequence shown here is derived from an EMBL/GenBank/DDBJ whole genome shotgun (WGS) entry which is preliminary data.</text>
</comment>
<protein>
    <submittedName>
        <fullName evidence="1">M48 family metalloprotease</fullName>
        <ecNumber evidence="1">3.4.24.-</ecNumber>
    </submittedName>
</protein>
<dbReference type="EMBL" id="JAQQDW010000035">
    <property type="protein sequence ID" value="MFM0105466.1"/>
    <property type="molecule type" value="Genomic_DNA"/>
</dbReference>
<keyword evidence="1" id="KW-0482">Metalloprotease</keyword>
<sequence length="204" mass="21899">MLSMPATADVSGNVSDAAFIAGQYCDDTWRALSKLAIAPGDLAVERAGHIANRLSAALGNGPWHVLVFSYPKLGWPVMALMGNRILVAKEFVDDSNDNELAFVYAHEMGHVALGHLPQRYAALIADAGGAVTRWTQVTRYAREEWALFRQEELEADQFGFALAARAGFDAKAGADSALSHLTPDPQHPTPEARLSALGLKGASR</sequence>
<keyword evidence="2" id="KW-1185">Reference proteome</keyword>
<reference evidence="1 2" key="1">
    <citation type="journal article" date="2024" name="Chem. Sci.">
        <title>Discovery of megapolipeptins by genome mining of a Burkholderiales bacteria collection.</title>
        <authorList>
            <person name="Paulo B.S."/>
            <person name="Recchia M.J.J."/>
            <person name="Lee S."/>
            <person name="Fergusson C.H."/>
            <person name="Romanowski S.B."/>
            <person name="Hernandez A."/>
            <person name="Krull N."/>
            <person name="Liu D.Y."/>
            <person name="Cavanagh H."/>
            <person name="Bos A."/>
            <person name="Gray C.A."/>
            <person name="Murphy B.T."/>
            <person name="Linington R.G."/>
            <person name="Eustaquio A.S."/>
        </authorList>
    </citation>
    <scope>NUCLEOTIDE SEQUENCE [LARGE SCALE GENOMIC DNA]</scope>
    <source>
        <strain evidence="1 2">RL18-126-BIB-B</strain>
    </source>
</reference>
<evidence type="ECO:0000313" key="1">
    <source>
        <dbReference type="EMBL" id="MFM0105466.1"/>
    </source>
</evidence>
<dbReference type="Proteomes" id="UP001629235">
    <property type="component" value="Unassembled WGS sequence"/>
</dbReference>
<name>A0ACC7NGU8_9BURK</name>
<dbReference type="EC" id="3.4.24.-" evidence="1"/>